<reference evidence="13 14" key="1">
    <citation type="journal article" date="2016" name="Nat. Commun.">
        <title>Thousands of microbial genomes shed light on interconnected biogeochemical processes in an aquifer system.</title>
        <authorList>
            <person name="Anantharaman K."/>
            <person name="Brown C.T."/>
            <person name="Hug L.A."/>
            <person name="Sharon I."/>
            <person name="Castelle C.J."/>
            <person name="Probst A.J."/>
            <person name="Thomas B.C."/>
            <person name="Singh A."/>
            <person name="Wilkins M.J."/>
            <person name="Karaoz U."/>
            <person name="Brodie E.L."/>
            <person name="Williams K.H."/>
            <person name="Hubbard S.S."/>
            <person name="Banfield J.F."/>
        </authorList>
    </citation>
    <scope>NUCLEOTIDE SEQUENCE [LARGE SCALE GENOMIC DNA]</scope>
</reference>
<dbReference type="InterPro" id="IPR002319">
    <property type="entry name" value="Phenylalanyl-tRNA_Synthase"/>
</dbReference>
<comment type="subcellular location">
    <subcellularLocation>
        <location evidence="1">Cytoplasm</location>
    </subcellularLocation>
</comment>
<organism evidence="13 14">
    <name type="scientific">Candidatus Gottesmanbacteria bacterium RIFCSPLOWO2_01_FULL_43_11b</name>
    <dbReference type="NCBI Taxonomy" id="1798392"/>
    <lineage>
        <taxon>Bacteria</taxon>
        <taxon>Candidatus Gottesmaniibacteriota</taxon>
    </lineage>
</organism>
<dbReference type="PROSITE" id="PS50862">
    <property type="entry name" value="AA_TRNA_LIGASE_II"/>
    <property type="match status" value="1"/>
</dbReference>
<dbReference type="PANTHER" id="PTHR11538">
    <property type="entry name" value="PHENYLALANYL-TRNA SYNTHETASE"/>
    <property type="match status" value="1"/>
</dbReference>
<keyword evidence="6" id="KW-0547">Nucleotide-binding</keyword>
<evidence type="ECO:0000256" key="11">
    <source>
        <dbReference type="ARBA" id="ARBA00049255"/>
    </source>
</evidence>
<dbReference type="EC" id="6.1.1.20" evidence="2"/>
<dbReference type="GO" id="GO:0005737">
    <property type="term" value="C:cytoplasm"/>
    <property type="evidence" value="ECO:0007669"/>
    <property type="project" value="UniProtKB-SubCell"/>
</dbReference>
<dbReference type="InterPro" id="IPR004188">
    <property type="entry name" value="Phe-tRNA_ligase_II_N"/>
</dbReference>
<evidence type="ECO:0000259" key="12">
    <source>
        <dbReference type="PROSITE" id="PS50862"/>
    </source>
</evidence>
<dbReference type="CDD" id="cd00496">
    <property type="entry name" value="PheRS_alpha_core"/>
    <property type="match status" value="1"/>
</dbReference>
<sequence>MAEEIISATNLISLLIQAQEEALELIKSGSKSSEELRLLILGAKSDIARLTKQIRLVSKEERQKVGPVVTQVKRSIEEALGQLPTRNVSKEWIDVTMSGIRPPQGHLHIVSQAIIEITRIFERIGFTRVRHPEVDWDWYAFESLNMPANHPARDEWETFFIESSLSFRPLSRNPSSRKTRIPGRAQDDNQHIVLTPHTSNGQVREMEKKNLPIRMINIAKCYRRQSDVSHVPMFHQFEGLYIDRSVSIGHLKGVLDYFVKQFFGPQRKSRIRPFHFQFTEPSFEVDITCGVCLGKGCKLCKSGWLELGGAGMVHPEVLKNGGIDPEKYSGFAFGWGIERTYMMKAGTQLDDIRLLYSNDIRFLEQF</sequence>
<evidence type="ECO:0000256" key="5">
    <source>
        <dbReference type="ARBA" id="ARBA00022723"/>
    </source>
</evidence>
<evidence type="ECO:0000256" key="6">
    <source>
        <dbReference type="ARBA" id="ARBA00022741"/>
    </source>
</evidence>
<dbReference type="SUPFAM" id="SSF55681">
    <property type="entry name" value="Class II aaRS and biotin synthetases"/>
    <property type="match status" value="1"/>
</dbReference>
<dbReference type="GO" id="GO:0006432">
    <property type="term" value="P:phenylalanyl-tRNA aminoacylation"/>
    <property type="evidence" value="ECO:0007669"/>
    <property type="project" value="InterPro"/>
</dbReference>
<evidence type="ECO:0000313" key="13">
    <source>
        <dbReference type="EMBL" id="OGG23659.1"/>
    </source>
</evidence>
<evidence type="ECO:0000256" key="2">
    <source>
        <dbReference type="ARBA" id="ARBA00012814"/>
    </source>
</evidence>
<evidence type="ECO:0000256" key="4">
    <source>
        <dbReference type="ARBA" id="ARBA00022598"/>
    </source>
</evidence>
<dbReference type="AlphaFoldDB" id="A0A1F6AFY9"/>
<accession>A0A1F6AFY9</accession>
<keyword evidence="4 13" id="KW-0436">Ligase</keyword>
<evidence type="ECO:0000256" key="3">
    <source>
        <dbReference type="ARBA" id="ARBA00022490"/>
    </source>
</evidence>
<dbReference type="GO" id="GO:0000049">
    <property type="term" value="F:tRNA binding"/>
    <property type="evidence" value="ECO:0007669"/>
    <property type="project" value="InterPro"/>
</dbReference>
<dbReference type="Pfam" id="PF01409">
    <property type="entry name" value="tRNA-synt_2d"/>
    <property type="match status" value="1"/>
</dbReference>
<evidence type="ECO:0000256" key="1">
    <source>
        <dbReference type="ARBA" id="ARBA00004496"/>
    </source>
</evidence>
<dbReference type="GO" id="GO:0004826">
    <property type="term" value="F:phenylalanine-tRNA ligase activity"/>
    <property type="evidence" value="ECO:0007669"/>
    <property type="project" value="UniProtKB-EC"/>
</dbReference>
<dbReference type="SUPFAM" id="SSF46589">
    <property type="entry name" value="tRNA-binding arm"/>
    <property type="match status" value="1"/>
</dbReference>
<dbReference type="PANTHER" id="PTHR11538:SF41">
    <property type="entry name" value="PHENYLALANINE--TRNA LIGASE, MITOCHONDRIAL"/>
    <property type="match status" value="1"/>
</dbReference>
<dbReference type="InterPro" id="IPR006195">
    <property type="entry name" value="aa-tRNA-synth_II"/>
</dbReference>
<protein>
    <recommendedName>
        <fullName evidence="2">phenylalanine--tRNA ligase</fullName>
        <ecNumber evidence="2">6.1.1.20</ecNumber>
    </recommendedName>
</protein>
<dbReference type="STRING" id="1798392.A3A79_00425"/>
<keyword evidence="8" id="KW-0460">Magnesium</keyword>
<keyword evidence="5" id="KW-0479">Metal-binding</keyword>
<evidence type="ECO:0000256" key="8">
    <source>
        <dbReference type="ARBA" id="ARBA00022842"/>
    </source>
</evidence>
<keyword evidence="9" id="KW-0648">Protein biosynthesis</keyword>
<dbReference type="NCBIfam" id="TIGR00468">
    <property type="entry name" value="pheS"/>
    <property type="match status" value="1"/>
</dbReference>
<comment type="caution">
    <text evidence="13">The sequence shown here is derived from an EMBL/GenBank/DDBJ whole genome shotgun (WGS) entry which is preliminary data.</text>
</comment>
<keyword evidence="10" id="KW-0030">Aminoacyl-tRNA synthetase</keyword>
<evidence type="ECO:0000313" key="14">
    <source>
        <dbReference type="Proteomes" id="UP000178759"/>
    </source>
</evidence>
<dbReference type="InterPro" id="IPR045864">
    <property type="entry name" value="aa-tRNA-synth_II/BPL/LPL"/>
</dbReference>
<feature type="domain" description="Aminoacyl-transfer RNA synthetases class-II family profile" evidence="12">
    <location>
        <begin position="117"/>
        <end position="343"/>
    </location>
</feature>
<dbReference type="InterPro" id="IPR010978">
    <property type="entry name" value="tRNA-bd_arm"/>
</dbReference>
<gene>
    <name evidence="13" type="ORF">A3A79_00425</name>
</gene>
<name>A0A1F6AFY9_9BACT</name>
<evidence type="ECO:0000256" key="7">
    <source>
        <dbReference type="ARBA" id="ARBA00022840"/>
    </source>
</evidence>
<dbReference type="Proteomes" id="UP000178759">
    <property type="component" value="Unassembled WGS sequence"/>
</dbReference>
<dbReference type="Gene3D" id="3.30.930.10">
    <property type="entry name" value="Bira Bifunctional Protein, Domain 2"/>
    <property type="match status" value="1"/>
</dbReference>
<keyword evidence="7" id="KW-0067">ATP-binding</keyword>
<dbReference type="GO" id="GO:0046872">
    <property type="term" value="F:metal ion binding"/>
    <property type="evidence" value="ECO:0007669"/>
    <property type="project" value="UniProtKB-KW"/>
</dbReference>
<evidence type="ECO:0000256" key="10">
    <source>
        <dbReference type="ARBA" id="ARBA00023146"/>
    </source>
</evidence>
<dbReference type="EMBL" id="MFJV01000001">
    <property type="protein sequence ID" value="OGG23659.1"/>
    <property type="molecule type" value="Genomic_DNA"/>
</dbReference>
<comment type="catalytic activity">
    <reaction evidence="11">
        <text>tRNA(Phe) + L-phenylalanine + ATP = L-phenylalanyl-tRNA(Phe) + AMP + diphosphate + H(+)</text>
        <dbReference type="Rhea" id="RHEA:19413"/>
        <dbReference type="Rhea" id="RHEA-COMP:9668"/>
        <dbReference type="Rhea" id="RHEA-COMP:9699"/>
        <dbReference type="ChEBI" id="CHEBI:15378"/>
        <dbReference type="ChEBI" id="CHEBI:30616"/>
        <dbReference type="ChEBI" id="CHEBI:33019"/>
        <dbReference type="ChEBI" id="CHEBI:58095"/>
        <dbReference type="ChEBI" id="CHEBI:78442"/>
        <dbReference type="ChEBI" id="CHEBI:78531"/>
        <dbReference type="ChEBI" id="CHEBI:456215"/>
        <dbReference type="EC" id="6.1.1.20"/>
    </reaction>
</comment>
<dbReference type="Pfam" id="PF02912">
    <property type="entry name" value="Phe_tRNA-synt_N"/>
    <property type="match status" value="1"/>
</dbReference>
<dbReference type="GO" id="GO:0005524">
    <property type="term" value="F:ATP binding"/>
    <property type="evidence" value="ECO:0007669"/>
    <property type="project" value="UniProtKB-KW"/>
</dbReference>
<keyword evidence="3" id="KW-0963">Cytoplasm</keyword>
<dbReference type="InterPro" id="IPR004529">
    <property type="entry name" value="Phe-tRNA-synth_IIc_asu"/>
</dbReference>
<proteinExistence type="predicted"/>
<evidence type="ECO:0000256" key="9">
    <source>
        <dbReference type="ARBA" id="ARBA00022917"/>
    </source>
</evidence>